<gene>
    <name evidence="3" type="ORF">G3480_23435</name>
</gene>
<evidence type="ECO:0000313" key="3">
    <source>
        <dbReference type="EMBL" id="NEX23214.1"/>
    </source>
</evidence>
<evidence type="ECO:0000259" key="2">
    <source>
        <dbReference type="Pfam" id="PF00534"/>
    </source>
</evidence>
<reference evidence="3 4" key="2">
    <citation type="submission" date="2020-02" db="EMBL/GenBank/DDBJ databases">
        <title>Genome sequences of Thiorhodococcus mannitoliphagus and Thiorhodococcus minor, purple sulfur photosynthetic bacteria in the gammaproteobacterial family, Chromatiaceae.</title>
        <authorList>
            <person name="Aviles F.A."/>
            <person name="Meyer T.E."/>
            <person name="Kyndt J.A."/>
        </authorList>
    </citation>
    <scope>NUCLEOTIDE SEQUENCE [LARGE SCALE GENOMIC DNA]</scope>
    <source>
        <strain evidence="3 4">DSM 18266</strain>
    </source>
</reference>
<dbReference type="CDD" id="cd03809">
    <property type="entry name" value="GT4_MtfB-like"/>
    <property type="match status" value="1"/>
</dbReference>
<dbReference type="Pfam" id="PF00534">
    <property type="entry name" value="Glycos_transf_1"/>
    <property type="match status" value="1"/>
</dbReference>
<keyword evidence="4" id="KW-1185">Reference proteome</keyword>
<sequence length="429" mass="46807">MVVKRPACVAVDLTPVLPGGENGGARVFVLELLRHLFALAPETHFILLTQAASHEQLAEFDCPNVTRRLVVGRLVGGTLRSSLIAVARWGLPLLPKPVRAWGGRMGYGLHAMLKRGGASTRLRNWGVDLLFCPFTAPTYREQGIATVCILYDLQFKEYSEFFTDEDLANREHSFVEACRHASRVVTISAYSRTLALSHGCADPTRVVAIPLRMAGRLIRQHQASERVLEGFGLLAKAYLLYPANFWSHKNHARLLEAFLRARERGLPTTIKLLCTGAPSANMEALRARARDMGLEEVVTLPGYLSDADLGSLIAYSAGLVFPSLYEGFGLPVLEAMAAGIPVACSSCTALPEVAGDAAIYFDPLSVEDIAESLISLTQDRRRRVALVRAGLARAQEYDDARRMAGDYWRVFQEAISSVPASEVGAGRAG</sequence>
<reference evidence="4" key="1">
    <citation type="journal article" date="2020" name="Microbiol. Resour. Announc.">
        <title>Draft Genome Sequences of Thiorhodococcus mannitoliphagus and Thiorhodococcus minor, Purple Sulfur Photosynthetic Bacteria in the Gammaproteobacterial Family Chromatiaceae.</title>
        <authorList>
            <person name="Aviles F.A."/>
            <person name="Meyer T.E."/>
            <person name="Kyndt J.A."/>
        </authorList>
    </citation>
    <scope>NUCLEOTIDE SEQUENCE [LARGE SCALE GENOMIC DNA]</scope>
    <source>
        <strain evidence="4">DSM 18266</strain>
    </source>
</reference>
<dbReference type="PANTHER" id="PTHR46401">
    <property type="entry name" value="GLYCOSYLTRANSFERASE WBBK-RELATED"/>
    <property type="match status" value="1"/>
</dbReference>
<accession>A0A6P1E5B4</accession>
<organism evidence="3 4">
    <name type="scientific">Thiorhodococcus mannitoliphagus</name>
    <dbReference type="NCBI Taxonomy" id="329406"/>
    <lineage>
        <taxon>Bacteria</taxon>
        <taxon>Pseudomonadati</taxon>
        <taxon>Pseudomonadota</taxon>
        <taxon>Gammaproteobacteria</taxon>
        <taxon>Chromatiales</taxon>
        <taxon>Chromatiaceae</taxon>
        <taxon>Thiorhodococcus</taxon>
    </lineage>
</organism>
<dbReference type="InterPro" id="IPR001296">
    <property type="entry name" value="Glyco_trans_1"/>
</dbReference>
<dbReference type="AlphaFoldDB" id="A0A6P1E5B4"/>
<comment type="caution">
    <text evidence="3">The sequence shown here is derived from an EMBL/GenBank/DDBJ whole genome shotgun (WGS) entry which is preliminary data.</text>
</comment>
<protein>
    <submittedName>
        <fullName evidence="3">Glycosyltransferase family 4 protein</fullName>
    </submittedName>
</protein>
<dbReference type="Gene3D" id="3.40.50.2000">
    <property type="entry name" value="Glycogen Phosphorylase B"/>
    <property type="match status" value="1"/>
</dbReference>
<dbReference type="Proteomes" id="UP000471640">
    <property type="component" value="Unassembled WGS sequence"/>
</dbReference>
<dbReference type="SUPFAM" id="SSF53756">
    <property type="entry name" value="UDP-Glycosyltransferase/glycogen phosphorylase"/>
    <property type="match status" value="1"/>
</dbReference>
<evidence type="ECO:0000313" key="4">
    <source>
        <dbReference type="Proteomes" id="UP000471640"/>
    </source>
</evidence>
<keyword evidence="1 3" id="KW-0808">Transferase</keyword>
<dbReference type="EMBL" id="JAAIJR010000169">
    <property type="protein sequence ID" value="NEX23214.1"/>
    <property type="molecule type" value="Genomic_DNA"/>
</dbReference>
<feature type="domain" description="Glycosyl transferase family 1" evidence="2">
    <location>
        <begin position="236"/>
        <end position="390"/>
    </location>
</feature>
<name>A0A6P1E5B4_9GAMM</name>
<dbReference type="GO" id="GO:0016757">
    <property type="term" value="F:glycosyltransferase activity"/>
    <property type="evidence" value="ECO:0007669"/>
    <property type="project" value="InterPro"/>
</dbReference>
<proteinExistence type="predicted"/>
<evidence type="ECO:0000256" key="1">
    <source>
        <dbReference type="ARBA" id="ARBA00022679"/>
    </source>
</evidence>
<dbReference type="PANTHER" id="PTHR46401:SF2">
    <property type="entry name" value="GLYCOSYLTRANSFERASE WBBK-RELATED"/>
    <property type="match status" value="1"/>
</dbReference>